<dbReference type="InterPro" id="IPR036188">
    <property type="entry name" value="FAD/NAD-bd_sf"/>
</dbReference>
<evidence type="ECO:0000313" key="13">
    <source>
        <dbReference type="Proteomes" id="UP000027100"/>
    </source>
</evidence>
<keyword evidence="7" id="KW-0274">FAD</keyword>
<dbReference type="SUPFAM" id="SSF51905">
    <property type="entry name" value="FAD/NAD(P)-binding domain"/>
    <property type="match status" value="1"/>
</dbReference>
<feature type="domain" description="FAD-dependent oxidoreductase 2 FAD-binding" evidence="10">
    <location>
        <begin position="18"/>
        <end position="388"/>
    </location>
</feature>
<feature type="domain" description="Fumarate reductase/succinate dehydrogenase flavoprotein-like C-terminal" evidence="11">
    <location>
        <begin position="466"/>
        <end position="499"/>
    </location>
</feature>
<dbReference type="EMBL" id="ARYM01000001">
    <property type="protein sequence ID" value="KDA00520.1"/>
    <property type="molecule type" value="Genomic_DNA"/>
</dbReference>
<evidence type="ECO:0000256" key="6">
    <source>
        <dbReference type="ARBA" id="ARBA00022642"/>
    </source>
</evidence>
<keyword evidence="6" id="KW-0662">Pyridine nucleotide biosynthesis</keyword>
<dbReference type="NCBIfam" id="NF005701">
    <property type="entry name" value="PRK07512.1"/>
    <property type="match status" value="1"/>
</dbReference>
<dbReference type="STRING" id="1280954.HPO_00785"/>
<dbReference type="GO" id="GO:0034628">
    <property type="term" value="P:'de novo' NAD+ biosynthetic process from L-aspartate"/>
    <property type="evidence" value="ECO:0007669"/>
    <property type="project" value="TreeGrafter"/>
</dbReference>
<evidence type="ECO:0000256" key="3">
    <source>
        <dbReference type="ARBA" id="ARBA00008562"/>
    </source>
</evidence>
<dbReference type="Pfam" id="PF00890">
    <property type="entry name" value="FAD_binding_2"/>
    <property type="match status" value="1"/>
</dbReference>
<evidence type="ECO:0000256" key="8">
    <source>
        <dbReference type="ARBA" id="ARBA00023002"/>
    </source>
</evidence>
<comment type="cofactor">
    <cofactor evidence="1">
        <name>FAD</name>
        <dbReference type="ChEBI" id="CHEBI:57692"/>
    </cofactor>
</comment>
<evidence type="ECO:0000259" key="10">
    <source>
        <dbReference type="Pfam" id="PF00890"/>
    </source>
</evidence>
<dbReference type="UniPathway" id="UPA00253">
    <property type="reaction ID" value="UER00326"/>
</dbReference>
<dbReference type="RefSeq" id="WP_051612126.1">
    <property type="nucleotide sequence ID" value="NZ_ARYM01000001.1"/>
</dbReference>
<dbReference type="SUPFAM" id="SSF56425">
    <property type="entry name" value="Succinate dehydrogenase/fumarate reductase flavoprotein, catalytic domain"/>
    <property type="match status" value="1"/>
</dbReference>
<evidence type="ECO:0000256" key="5">
    <source>
        <dbReference type="ARBA" id="ARBA00022630"/>
    </source>
</evidence>
<gene>
    <name evidence="12" type="ORF">HPO_00785</name>
</gene>
<dbReference type="PATRIC" id="fig|1280954.3.peg.162"/>
<dbReference type="PANTHER" id="PTHR42716">
    <property type="entry name" value="L-ASPARTATE OXIDASE"/>
    <property type="match status" value="1"/>
</dbReference>
<dbReference type="InterPro" id="IPR037099">
    <property type="entry name" value="Fum_R/Succ_DH_flav-like_C_sf"/>
</dbReference>
<dbReference type="PANTHER" id="PTHR42716:SF2">
    <property type="entry name" value="L-ASPARTATE OXIDASE, CHLOROPLASTIC"/>
    <property type="match status" value="1"/>
</dbReference>
<comment type="pathway">
    <text evidence="2">Cofactor biosynthesis; NAD(+) biosynthesis; iminoaspartate from L-aspartate (oxidase route): step 1/1.</text>
</comment>
<comment type="similarity">
    <text evidence="3">Belongs to the FAD-dependent oxidoreductase 2 family. NadB subfamily.</text>
</comment>
<dbReference type="AlphaFoldDB" id="A0A062VDB6"/>
<accession>A0A062VDB6</accession>
<keyword evidence="8 12" id="KW-0560">Oxidoreductase</keyword>
<dbReference type="Gene3D" id="1.20.58.100">
    <property type="entry name" value="Fumarate reductase/succinate dehydrogenase flavoprotein-like, C-terminal domain"/>
    <property type="match status" value="1"/>
</dbReference>
<keyword evidence="13" id="KW-1185">Reference proteome</keyword>
<evidence type="ECO:0000256" key="1">
    <source>
        <dbReference type="ARBA" id="ARBA00001974"/>
    </source>
</evidence>
<sequence>MLAGTDDRLQAGAGAATDVLIVGAGLAGLFLALKLAPRPCLVVSPAPLGQASSSAWAQGGLAAALHPLDSPAQHAADTVAAGAGLVDPVIARLIAEDGPARVRDLVALGVPFDRTPDGQLALSLEAAHSHPRVARVSGDLAGKAIMDALVAAVAAAPHIELIEGARAEALLQDVHGRIGGVILRGNNGRPFVKAARETVLCTGGSGGLYRVTTNPKEAQGEAIAMAHVAGAVLADLEFVQFHPTGIDIGRDPAPLATEALRGEGATLHNSDGRAFMADYHPLAELAPRDEVARAIHAERAAGRGAFLNCITAVGEEFPHHFPTVFAACMSANIDPRRDMIPVAPAAHYHMGGIVSDLWGRSTLDGLSVCGECSSTGAHGANRLASNSLLEAVVFAERIARRLRDADLSEAGASSGAVTPRLTGPDMLELREAMSRHCGVVRAAGGLTELLNLIERLEAGCPGAPQLTAARLIASGALARTESRGGHFRTDFPETGAPERQFVFRSDTLASKVIGDKEENPGGTFGCQLA</sequence>
<evidence type="ECO:0000256" key="4">
    <source>
        <dbReference type="ARBA" id="ARBA00012173"/>
    </source>
</evidence>
<reference evidence="12 13" key="1">
    <citation type="journal article" date="2014" name="Antonie Van Leeuwenhoek">
        <title>Hyphomonas beringensis sp. nov. and Hyphomonas chukchiensis sp. nov., isolated from surface seawater of the Bering Sea and Chukchi Sea.</title>
        <authorList>
            <person name="Li C."/>
            <person name="Lai Q."/>
            <person name="Li G."/>
            <person name="Dong C."/>
            <person name="Wang J."/>
            <person name="Liao Y."/>
            <person name="Shao Z."/>
        </authorList>
    </citation>
    <scope>NUCLEOTIDE SEQUENCE [LARGE SCALE GENOMIC DNA]</scope>
    <source>
        <strain evidence="12 13">PS728</strain>
    </source>
</reference>
<proteinExistence type="inferred from homology"/>
<name>A0A062VDB6_9PROT</name>
<comment type="catalytic activity">
    <reaction evidence="9">
        <text>L-aspartate + O2 = iminosuccinate + H2O2</text>
        <dbReference type="Rhea" id="RHEA:25876"/>
        <dbReference type="ChEBI" id="CHEBI:15379"/>
        <dbReference type="ChEBI" id="CHEBI:16240"/>
        <dbReference type="ChEBI" id="CHEBI:29991"/>
        <dbReference type="ChEBI" id="CHEBI:77875"/>
        <dbReference type="EC" id="1.4.3.16"/>
    </reaction>
    <physiologicalReaction direction="left-to-right" evidence="9">
        <dbReference type="Rhea" id="RHEA:25877"/>
    </physiologicalReaction>
</comment>
<evidence type="ECO:0000259" key="11">
    <source>
        <dbReference type="Pfam" id="PF02910"/>
    </source>
</evidence>
<dbReference type="Pfam" id="PF02910">
    <property type="entry name" value="Succ_DH_flav_C"/>
    <property type="match status" value="1"/>
</dbReference>
<dbReference type="InterPro" id="IPR027477">
    <property type="entry name" value="Succ_DH/fumarate_Rdtase_cat_sf"/>
</dbReference>
<dbReference type="OrthoDB" id="9806724at2"/>
<dbReference type="EC" id="1.4.3.16" evidence="4"/>
<dbReference type="InterPro" id="IPR015939">
    <property type="entry name" value="Fum_Rdtase/Succ_DH_flav-like_C"/>
</dbReference>
<organism evidence="12 13">
    <name type="scientific">Hyphomonas polymorpha PS728</name>
    <dbReference type="NCBI Taxonomy" id="1280954"/>
    <lineage>
        <taxon>Bacteria</taxon>
        <taxon>Pseudomonadati</taxon>
        <taxon>Pseudomonadota</taxon>
        <taxon>Alphaproteobacteria</taxon>
        <taxon>Hyphomonadales</taxon>
        <taxon>Hyphomonadaceae</taxon>
        <taxon>Hyphomonas</taxon>
    </lineage>
</organism>
<dbReference type="GO" id="GO:0008734">
    <property type="term" value="F:L-aspartate oxidase activity"/>
    <property type="evidence" value="ECO:0007669"/>
    <property type="project" value="UniProtKB-EC"/>
</dbReference>
<dbReference type="Proteomes" id="UP000027100">
    <property type="component" value="Unassembled WGS sequence"/>
</dbReference>
<protein>
    <recommendedName>
        <fullName evidence="4">L-aspartate oxidase</fullName>
        <ecNumber evidence="4">1.4.3.16</ecNumber>
    </recommendedName>
</protein>
<evidence type="ECO:0000256" key="7">
    <source>
        <dbReference type="ARBA" id="ARBA00022827"/>
    </source>
</evidence>
<evidence type="ECO:0000256" key="9">
    <source>
        <dbReference type="ARBA" id="ARBA00048305"/>
    </source>
</evidence>
<dbReference type="InterPro" id="IPR005288">
    <property type="entry name" value="NadB"/>
</dbReference>
<evidence type="ECO:0000313" key="12">
    <source>
        <dbReference type="EMBL" id="KDA00520.1"/>
    </source>
</evidence>
<dbReference type="FunFam" id="3.90.700.10:FF:000002">
    <property type="entry name" value="L-aspartate oxidase"/>
    <property type="match status" value="1"/>
</dbReference>
<evidence type="ECO:0000256" key="2">
    <source>
        <dbReference type="ARBA" id="ARBA00004950"/>
    </source>
</evidence>
<dbReference type="Gene3D" id="3.90.700.10">
    <property type="entry name" value="Succinate dehydrogenase/fumarate reductase flavoprotein, catalytic domain"/>
    <property type="match status" value="1"/>
</dbReference>
<dbReference type="eggNOG" id="COG0029">
    <property type="taxonomic scope" value="Bacteria"/>
</dbReference>
<dbReference type="InterPro" id="IPR003953">
    <property type="entry name" value="FAD-dep_OxRdtase_2_FAD-bd"/>
</dbReference>
<comment type="caution">
    <text evidence="12">The sequence shown here is derived from an EMBL/GenBank/DDBJ whole genome shotgun (WGS) entry which is preliminary data.</text>
</comment>
<dbReference type="Gene3D" id="3.50.50.60">
    <property type="entry name" value="FAD/NAD(P)-binding domain"/>
    <property type="match status" value="1"/>
</dbReference>
<keyword evidence="5" id="KW-0285">Flavoprotein</keyword>
<dbReference type="SUPFAM" id="SSF46977">
    <property type="entry name" value="Succinate dehydrogenase/fumarate reductase flavoprotein C-terminal domain"/>
    <property type="match status" value="1"/>
</dbReference>